<evidence type="ECO:0000256" key="1">
    <source>
        <dbReference type="ARBA" id="ARBA00010617"/>
    </source>
</evidence>
<evidence type="ECO:0000256" key="2">
    <source>
        <dbReference type="ARBA" id="ARBA00022617"/>
    </source>
</evidence>
<dbReference type="Gene3D" id="1.10.630.10">
    <property type="entry name" value="Cytochrome P450"/>
    <property type="match status" value="1"/>
</dbReference>
<accession>K7R6G6</accession>
<dbReference type="GO" id="GO:0020037">
    <property type="term" value="F:heme binding"/>
    <property type="evidence" value="ECO:0007669"/>
    <property type="project" value="InterPro"/>
</dbReference>
<dbReference type="GO" id="GO:0005506">
    <property type="term" value="F:iron ion binding"/>
    <property type="evidence" value="ECO:0007669"/>
    <property type="project" value="InterPro"/>
</dbReference>
<dbReference type="PRINTS" id="PR00359">
    <property type="entry name" value="BP450"/>
</dbReference>
<keyword evidence="5 7" id="KW-0408">Iron</keyword>
<reference evidence="8" key="2">
    <citation type="journal article" date="2012" name="J. Am. Chem. Soc.">
        <title>Insights into pyrroindomycin biosynthesis reveal a uniform paradigm for tetramate/tetronate formation.</title>
        <authorList>
            <person name="Wu Q."/>
            <person name="Wu Z."/>
            <person name="Qu X."/>
            <person name="Liu W."/>
        </authorList>
    </citation>
    <scope>NUCLEOTIDE SEQUENCE</scope>
    <source>
        <strain evidence="8">NRRL 21084</strain>
    </source>
</reference>
<dbReference type="GO" id="GO:0016705">
    <property type="term" value="F:oxidoreductase activity, acting on paired donors, with incorporation or reduction of molecular oxygen"/>
    <property type="evidence" value="ECO:0007669"/>
    <property type="project" value="InterPro"/>
</dbReference>
<evidence type="ECO:0000256" key="4">
    <source>
        <dbReference type="ARBA" id="ARBA00023002"/>
    </source>
</evidence>
<evidence type="ECO:0000256" key="5">
    <source>
        <dbReference type="ARBA" id="ARBA00023004"/>
    </source>
</evidence>
<dbReference type="PRINTS" id="PR00385">
    <property type="entry name" value="P450"/>
</dbReference>
<evidence type="ECO:0000256" key="6">
    <source>
        <dbReference type="ARBA" id="ARBA00023033"/>
    </source>
</evidence>
<dbReference type="CDD" id="cd11030">
    <property type="entry name" value="CYP105-like"/>
    <property type="match status" value="1"/>
</dbReference>
<keyword evidence="3 7" id="KW-0479">Metal-binding</keyword>
<dbReference type="GO" id="GO:0004497">
    <property type="term" value="F:monooxygenase activity"/>
    <property type="evidence" value="ECO:0007669"/>
    <property type="project" value="UniProtKB-KW"/>
</dbReference>
<dbReference type="Pfam" id="PF00067">
    <property type="entry name" value="p450"/>
    <property type="match status" value="1"/>
</dbReference>
<dbReference type="SMR" id="K7R6G6"/>
<dbReference type="PANTHER" id="PTHR46696:SF1">
    <property type="entry name" value="CYTOCHROME P450 YJIB-RELATED"/>
    <property type="match status" value="1"/>
</dbReference>
<keyword evidence="4 7" id="KW-0560">Oxidoreductase</keyword>
<keyword evidence="2 7" id="KW-0349">Heme</keyword>
<sequence>MIDGLPTSRTCPFDPPPELAELRADAPVTRMRYPDGHEGWLVTSFDLAREVLAGDAFSARHELRSSPIPMPVKIGPAAPGMFIGMDPPDHTRYRKPLSRTFTTRRTRELEPEIARICAETLDAMERQGSPADLMKAFALPLPVLVISKLLGATPEVAEEFQALRVPVLTAGTPKEEAMAAARRTGELMGELVAYRRANPGDDLLSALIADSDLDSQELAGISLLILGAGHETTANMISLATYFLMSEERSLPVPFTDDAVNELLRHLSVVQFVSRAALRDVRLGPVTIKAGETVTLSLSAVNRDPGRFPDPDTARLDRDASSHLAFGHGLHQCIGHNLARAEIRIGLSELFTRFPKIRLAVPDEEITTREAMNTHGVHALPVEW</sequence>
<dbReference type="PROSITE" id="PS00086">
    <property type="entry name" value="CYTOCHROME_P450"/>
    <property type="match status" value="1"/>
</dbReference>
<dbReference type="InterPro" id="IPR017972">
    <property type="entry name" value="Cyt_P450_CS"/>
</dbReference>
<evidence type="ECO:0000256" key="3">
    <source>
        <dbReference type="ARBA" id="ARBA00022723"/>
    </source>
</evidence>
<name>K7R6G6_STRRG</name>
<dbReference type="InterPro" id="IPR002397">
    <property type="entry name" value="Cyt_P450_B"/>
</dbReference>
<dbReference type="EMBL" id="JX042309">
    <property type="protein sequence ID" value="AFV71331.1"/>
    <property type="molecule type" value="Genomic_DNA"/>
</dbReference>
<evidence type="ECO:0000256" key="7">
    <source>
        <dbReference type="RuleBase" id="RU000461"/>
    </source>
</evidence>
<dbReference type="AlphaFoldDB" id="K7R6G6"/>
<proteinExistence type="inferred from homology"/>
<dbReference type="FunFam" id="1.10.630.10:FF:000018">
    <property type="entry name" value="Cytochrome P450 monooxygenase"/>
    <property type="match status" value="1"/>
</dbReference>
<protein>
    <submittedName>
        <fullName evidence="8">PyrE2</fullName>
    </submittedName>
</protein>
<dbReference type="InterPro" id="IPR001128">
    <property type="entry name" value="Cyt_P450"/>
</dbReference>
<keyword evidence="6 7" id="KW-0503">Monooxygenase</keyword>
<reference evidence="8" key="1">
    <citation type="journal article" date="2012" name="Chem. Biol.">
        <title>Quartromicin biosynthesis: two alternative polyketide chains produced by one polyketide synthase assembly line.</title>
        <authorList>
            <person name="He H.Y."/>
            <person name="Pan H.X."/>
            <person name="Wu L.F."/>
            <person name="Zhang B.B."/>
            <person name="Chai H.B."/>
            <person name="Liu W."/>
            <person name="Tang G.L."/>
        </authorList>
    </citation>
    <scope>NUCLEOTIDE SEQUENCE</scope>
    <source>
        <strain evidence="8">NRRL 21084</strain>
    </source>
</reference>
<gene>
    <name evidence="8" type="primary">pyrE2</name>
</gene>
<evidence type="ECO:0000313" key="8">
    <source>
        <dbReference type="EMBL" id="AFV71331.1"/>
    </source>
</evidence>
<organism evidence="8">
    <name type="scientific">Streptomyces rugosporus</name>
    <dbReference type="NCBI Taxonomy" id="295838"/>
    <lineage>
        <taxon>Bacteria</taxon>
        <taxon>Bacillati</taxon>
        <taxon>Actinomycetota</taxon>
        <taxon>Actinomycetes</taxon>
        <taxon>Kitasatosporales</taxon>
        <taxon>Streptomycetaceae</taxon>
        <taxon>Streptomyces</taxon>
    </lineage>
</organism>
<dbReference type="PANTHER" id="PTHR46696">
    <property type="entry name" value="P450, PUTATIVE (EUROFUNG)-RELATED"/>
    <property type="match status" value="1"/>
</dbReference>
<dbReference type="InterPro" id="IPR036396">
    <property type="entry name" value="Cyt_P450_sf"/>
</dbReference>
<comment type="similarity">
    <text evidence="1 7">Belongs to the cytochrome P450 family.</text>
</comment>
<dbReference type="SUPFAM" id="SSF48264">
    <property type="entry name" value="Cytochrome P450"/>
    <property type="match status" value="1"/>
</dbReference>